<dbReference type="CDD" id="cd02226">
    <property type="entry name" value="cupin_YdbB-like"/>
    <property type="match status" value="1"/>
</dbReference>
<dbReference type="Gene3D" id="2.60.120.10">
    <property type="entry name" value="Jelly Rolls"/>
    <property type="match status" value="1"/>
</dbReference>
<reference evidence="2 3" key="1">
    <citation type="submission" date="2017-11" db="EMBL/GenBank/DDBJ databases">
        <title>Genomic Encyclopedia of Archaeal and Bacterial Type Strains, Phase II (KMG-II): From Individual Species to Whole Genera.</title>
        <authorList>
            <person name="Goeker M."/>
        </authorList>
    </citation>
    <scope>NUCLEOTIDE SEQUENCE [LARGE SCALE GENOMIC DNA]</scope>
    <source>
        <strain evidence="2 3">DSM 11115</strain>
    </source>
</reference>
<dbReference type="PANTHER" id="PTHR36114">
    <property type="entry name" value="16.7 KDA PROTEIN IN WHIE LOCUS"/>
    <property type="match status" value="1"/>
</dbReference>
<dbReference type="InterPro" id="IPR013096">
    <property type="entry name" value="Cupin_2"/>
</dbReference>
<dbReference type="AlphaFoldDB" id="A0A2M9BQU4"/>
<evidence type="ECO:0000313" key="3">
    <source>
        <dbReference type="Proteomes" id="UP000228535"/>
    </source>
</evidence>
<dbReference type="InterPro" id="IPR052044">
    <property type="entry name" value="PKS_Associated_Protein"/>
</dbReference>
<dbReference type="EMBL" id="PGFA01000001">
    <property type="protein sequence ID" value="PJJ60287.1"/>
    <property type="molecule type" value="Genomic_DNA"/>
</dbReference>
<gene>
    <name evidence="2" type="ORF">CLV45_1712</name>
</gene>
<evidence type="ECO:0000259" key="1">
    <source>
        <dbReference type="Pfam" id="PF07883"/>
    </source>
</evidence>
<sequence length="112" mass="12662">MNPTPLTVIDLQPETNLVAQYKNIPLALVNDHTVRLSVMTEPFYWHHHPNSDETFLVLEGTLCIDLEGRTVELTPGQLFTIPATVPHRTRPKEGRSVNLTFERADIQTSKST</sequence>
<accession>A0A2M9BQU4</accession>
<protein>
    <submittedName>
        <fullName evidence="2">Cupin domain-containing protein</fullName>
    </submittedName>
</protein>
<comment type="caution">
    <text evidence="2">The sequence shown here is derived from an EMBL/GenBank/DDBJ whole genome shotgun (WGS) entry which is preliminary data.</text>
</comment>
<name>A0A2M9BQU4_9BACT</name>
<dbReference type="InterPro" id="IPR011051">
    <property type="entry name" value="RmlC_Cupin_sf"/>
</dbReference>
<dbReference type="OrthoDB" id="9794183at2"/>
<dbReference type="Proteomes" id="UP000228535">
    <property type="component" value="Unassembled WGS sequence"/>
</dbReference>
<keyword evidence="3" id="KW-1185">Reference proteome</keyword>
<organism evidence="2 3">
    <name type="scientific">Hymenobacter chitinivorans DSM 11115</name>
    <dbReference type="NCBI Taxonomy" id="1121954"/>
    <lineage>
        <taxon>Bacteria</taxon>
        <taxon>Pseudomonadati</taxon>
        <taxon>Bacteroidota</taxon>
        <taxon>Cytophagia</taxon>
        <taxon>Cytophagales</taxon>
        <taxon>Hymenobacteraceae</taxon>
        <taxon>Hymenobacter</taxon>
    </lineage>
</organism>
<dbReference type="SUPFAM" id="SSF51182">
    <property type="entry name" value="RmlC-like cupins"/>
    <property type="match status" value="1"/>
</dbReference>
<dbReference type="RefSeq" id="WP_100335944.1">
    <property type="nucleotide sequence ID" value="NZ_PGFA01000001.1"/>
</dbReference>
<dbReference type="InterPro" id="IPR014710">
    <property type="entry name" value="RmlC-like_jellyroll"/>
</dbReference>
<proteinExistence type="predicted"/>
<feature type="domain" description="Cupin type-2" evidence="1">
    <location>
        <begin position="43"/>
        <end position="90"/>
    </location>
</feature>
<dbReference type="PANTHER" id="PTHR36114:SF1">
    <property type="entry name" value="16.7 KDA PROTEIN IN WHIE LOCUS"/>
    <property type="match status" value="1"/>
</dbReference>
<dbReference type="Pfam" id="PF07883">
    <property type="entry name" value="Cupin_2"/>
    <property type="match status" value="1"/>
</dbReference>
<evidence type="ECO:0000313" key="2">
    <source>
        <dbReference type="EMBL" id="PJJ60287.1"/>
    </source>
</evidence>